<dbReference type="Pfam" id="PF08241">
    <property type="entry name" value="Methyltransf_11"/>
    <property type="match status" value="1"/>
</dbReference>
<dbReference type="Gene3D" id="3.40.50.150">
    <property type="entry name" value="Vaccinia Virus protein VP39"/>
    <property type="match status" value="1"/>
</dbReference>
<feature type="coiled-coil region" evidence="1">
    <location>
        <begin position="277"/>
        <end position="395"/>
    </location>
</feature>
<keyword evidence="3" id="KW-0489">Methyltransferase</keyword>
<dbReference type="SUPFAM" id="SSF53335">
    <property type="entry name" value="S-adenosyl-L-methionine-dependent methyltransferases"/>
    <property type="match status" value="1"/>
</dbReference>
<dbReference type="SUPFAM" id="SSF57997">
    <property type="entry name" value="Tropomyosin"/>
    <property type="match status" value="1"/>
</dbReference>
<dbReference type="CDD" id="cd02440">
    <property type="entry name" value="AdoMet_MTases"/>
    <property type="match status" value="1"/>
</dbReference>
<dbReference type="PANTHER" id="PTHR43464">
    <property type="entry name" value="METHYLTRANSFERASE"/>
    <property type="match status" value="1"/>
</dbReference>
<keyword evidence="3" id="KW-0808">Transferase</keyword>
<organism evidence="3 4">
    <name type="scientific">Microcystis aeruginosa Ma_SC_T_19800800_S464</name>
    <dbReference type="NCBI Taxonomy" id="2486257"/>
    <lineage>
        <taxon>Bacteria</taxon>
        <taxon>Bacillati</taxon>
        <taxon>Cyanobacteriota</taxon>
        <taxon>Cyanophyceae</taxon>
        <taxon>Oscillatoriophycideae</taxon>
        <taxon>Chroococcales</taxon>
        <taxon>Microcystaceae</taxon>
        <taxon>Microcystis</taxon>
    </lineage>
</organism>
<reference evidence="3 4" key="1">
    <citation type="submission" date="2019-01" db="EMBL/GenBank/DDBJ databases">
        <title>Coherence of Microcystis species and biogeography revealed through population genomics.</title>
        <authorList>
            <person name="Perez-Carrascal O.M."/>
            <person name="Terrat Y."/>
            <person name="Giani A."/>
            <person name="Fortin N."/>
            <person name="Tromas N."/>
            <person name="Shapiro B.J."/>
        </authorList>
    </citation>
    <scope>NUCLEOTIDE SEQUENCE [LARGE SCALE GENOMIC DNA]</scope>
    <source>
        <strain evidence="3">Ma_SC_T_19800800_S464</strain>
    </source>
</reference>
<dbReference type="GO" id="GO:0008757">
    <property type="term" value="F:S-adenosylmethionine-dependent methyltransferase activity"/>
    <property type="evidence" value="ECO:0007669"/>
    <property type="project" value="InterPro"/>
</dbReference>
<name>A0A552E471_MICAE</name>
<evidence type="ECO:0000259" key="2">
    <source>
        <dbReference type="Pfam" id="PF08241"/>
    </source>
</evidence>
<dbReference type="GO" id="GO:0032259">
    <property type="term" value="P:methylation"/>
    <property type="evidence" value="ECO:0007669"/>
    <property type="project" value="UniProtKB-KW"/>
</dbReference>
<evidence type="ECO:0000313" key="3">
    <source>
        <dbReference type="EMBL" id="TRU29280.1"/>
    </source>
</evidence>
<dbReference type="AlphaFoldDB" id="A0A552E471"/>
<comment type="caution">
    <text evidence="3">The sequence shown here is derived from an EMBL/GenBank/DDBJ whole genome shotgun (WGS) entry which is preliminary data.</text>
</comment>
<dbReference type="PANTHER" id="PTHR43464:SF92">
    <property type="entry name" value="SLR1071 PROTEIN"/>
    <property type="match status" value="1"/>
</dbReference>
<dbReference type="InterPro" id="IPR029063">
    <property type="entry name" value="SAM-dependent_MTases_sf"/>
</dbReference>
<dbReference type="InterPro" id="IPR013216">
    <property type="entry name" value="Methyltransf_11"/>
</dbReference>
<proteinExistence type="predicted"/>
<keyword evidence="1" id="KW-0175">Coiled coil</keyword>
<dbReference type="Proteomes" id="UP000319313">
    <property type="component" value="Unassembled WGS sequence"/>
</dbReference>
<evidence type="ECO:0000256" key="1">
    <source>
        <dbReference type="SAM" id="Coils"/>
    </source>
</evidence>
<accession>A0A552E471</accession>
<gene>
    <name evidence="3" type="ORF">EWV81_03125</name>
</gene>
<evidence type="ECO:0000313" key="4">
    <source>
        <dbReference type="Proteomes" id="UP000319313"/>
    </source>
</evidence>
<sequence length="417" mass="47445">MEPENQKVGTSGQQDSPELEFTGERHIMAATGVDLSWGNIEHLVRYGFVCPFIQGKKVLDITCGSGYGSHFMALQGAERVVGVDIDRQAIEHALQFHAHPAIEYIIADAQSVPELADHSFDVIVSFETIEHLPHPKVFLSEIRRLLKPGGQIFMSCPNDYRVTPWISEFHLHKFRFNEFRDLFLSIFGEGVFFGQHTVLGSCLLLPVRLGGKSALFDSYKQPLPDNFFEREYIEDVSSIENADGYFVVAGIEPDRLGNSVAFSQTPMRSIMLALGSMEQIRSDLENSQSELSLAHRNLDNTSDQLEQSTAELNESRSQLEATRTELNESRSHLEQSTAELNYSQSQLEATKAELYRNQVRTEQLQAELLDLKNSHEHYQEHLSQAQERIEAMESSKFWKLRKSWFQFKRTLGLGNKE</sequence>
<dbReference type="EMBL" id="SFBL01000022">
    <property type="protein sequence ID" value="TRU29280.1"/>
    <property type="molecule type" value="Genomic_DNA"/>
</dbReference>
<feature type="domain" description="Methyltransferase type 11" evidence="2">
    <location>
        <begin position="59"/>
        <end position="153"/>
    </location>
</feature>
<protein>
    <submittedName>
        <fullName evidence="3">Methyltransferase domain-containing protein</fullName>
    </submittedName>
</protein>
<dbReference type="Gene3D" id="1.10.287.1490">
    <property type="match status" value="1"/>
</dbReference>